<evidence type="ECO:0008006" key="3">
    <source>
        <dbReference type="Google" id="ProtNLM"/>
    </source>
</evidence>
<dbReference type="OrthoDB" id="882894at2"/>
<comment type="caution">
    <text evidence="1">The sequence shown here is derived from an EMBL/GenBank/DDBJ whole genome shotgun (WGS) entry which is preliminary data.</text>
</comment>
<keyword evidence="2" id="KW-1185">Reference proteome</keyword>
<accession>A0A368ZG28</accession>
<evidence type="ECO:0000313" key="2">
    <source>
        <dbReference type="Proteomes" id="UP000253436"/>
    </source>
</evidence>
<dbReference type="Proteomes" id="UP000253436">
    <property type="component" value="Unassembled WGS sequence"/>
</dbReference>
<proteinExistence type="predicted"/>
<name>A0A368ZG28_9FLAO</name>
<evidence type="ECO:0000313" key="1">
    <source>
        <dbReference type="EMBL" id="RCW92432.1"/>
    </source>
</evidence>
<gene>
    <name evidence="1" type="ORF">DFQ08_102457</name>
</gene>
<organism evidence="1 2">
    <name type="scientific">Winogradskyella arenosi</name>
    <dbReference type="NCBI Taxonomy" id="533325"/>
    <lineage>
        <taxon>Bacteria</taxon>
        <taxon>Pseudomonadati</taxon>
        <taxon>Bacteroidota</taxon>
        <taxon>Flavobacteriia</taxon>
        <taxon>Flavobacteriales</taxon>
        <taxon>Flavobacteriaceae</taxon>
        <taxon>Winogradskyella</taxon>
    </lineage>
</organism>
<dbReference type="EMBL" id="QPJO01000002">
    <property type="protein sequence ID" value="RCW92432.1"/>
    <property type="molecule type" value="Genomic_DNA"/>
</dbReference>
<dbReference type="PROSITE" id="PS51257">
    <property type="entry name" value="PROKAR_LIPOPROTEIN"/>
    <property type="match status" value="1"/>
</dbReference>
<dbReference type="AlphaFoldDB" id="A0A368ZG28"/>
<dbReference type="RefSeq" id="WP_114309094.1">
    <property type="nucleotide sequence ID" value="NZ_QPJO01000002.1"/>
</dbReference>
<reference evidence="1 2" key="1">
    <citation type="submission" date="2018-07" db="EMBL/GenBank/DDBJ databases">
        <title>Genomic Encyclopedia of Type Strains, Phase III (KMG-III): the genomes of soil and plant-associated and newly described type strains.</title>
        <authorList>
            <person name="Whitman W."/>
        </authorList>
    </citation>
    <scope>NUCLEOTIDE SEQUENCE [LARGE SCALE GENOMIC DNA]</scope>
    <source>
        <strain evidence="1 2">CECT 7958</strain>
    </source>
</reference>
<sequence length="159" mass="17998">MSLASYKYLKIAILFLSFTLVFSCGLTGEEVGRLKINALSKTEDQLIIKEDHVSLKKGDELGVWSEMDYRYEGELALRFKVEVLKNGEPFGAFEIDPTDKNITFKEMKSSFNGKTDWSFTGKNITIPIKEDGDYTFKGILVASENPILEIKKAELVLKK</sequence>
<protein>
    <recommendedName>
        <fullName evidence="3">Lipoprotein</fullName>
    </recommendedName>
</protein>